<comment type="similarity">
    <text evidence="2">Belongs to the IFI6/IFI27 family.</text>
</comment>
<name>A0A8E2J4M9_9APHY</name>
<reference evidence="7 8" key="1">
    <citation type="submission" date="2016-07" db="EMBL/GenBank/DDBJ databases">
        <title>Draft genome of the white-rot fungus Obba rivulosa 3A-2.</title>
        <authorList>
            <consortium name="DOE Joint Genome Institute"/>
            <person name="Miettinen O."/>
            <person name="Riley R."/>
            <person name="Acob R."/>
            <person name="Barry K."/>
            <person name="Cullen D."/>
            <person name="De Vries R."/>
            <person name="Hainaut M."/>
            <person name="Hatakka A."/>
            <person name="Henrissat B."/>
            <person name="Hilden K."/>
            <person name="Kuo R."/>
            <person name="Labutti K."/>
            <person name="Lipzen A."/>
            <person name="Makela M.R."/>
            <person name="Sandor L."/>
            <person name="Spatafora J.W."/>
            <person name="Grigoriev I.V."/>
            <person name="Hibbett D.S."/>
        </authorList>
    </citation>
    <scope>NUCLEOTIDE SEQUENCE [LARGE SCALE GENOMIC DNA]</scope>
    <source>
        <strain evidence="7 8">3A-2</strain>
    </source>
</reference>
<dbReference type="EMBL" id="KV722357">
    <property type="protein sequence ID" value="OCH93247.1"/>
    <property type="molecule type" value="Genomic_DNA"/>
</dbReference>
<comment type="subcellular location">
    <subcellularLocation>
        <location evidence="1">Membrane</location>
        <topology evidence="1">Multi-pass membrane protein</topology>
    </subcellularLocation>
</comment>
<dbReference type="Proteomes" id="UP000250043">
    <property type="component" value="Unassembled WGS sequence"/>
</dbReference>
<dbReference type="AlphaFoldDB" id="A0A8E2J4M9"/>
<dbReference type="Pfam" id="PF06140">
    <property type="entry name" value="Ifi-6-16"/>
    <property type="match status" value="1"/>
</dbReference>
<keyword evidence="8" id="KW-1185">Reference proteome</keyword>
<keyword evidence="4 6" id="KW-1133">Transmembrane helix</keyword>
<feature type="transmembrane region" description="Helical" evidence="6">
    <location>
        <begin position="171"/>
        <end position="194"/>
    </location>
</feature>
<dbReference type="InterPro" id="IPR038213">
    <property type="entry name" value="IFI6/IFI27-like_sf"/>
</dbReference>
<evidence type="ECO:0000256" key="1">
    <source>
        <dbReference type="ARBA" id="ARBA00004141"/>
    </source>
</evidence>
<dbReference type="InterPro" id="IPR009311">
    <property type="entry name" value="IFI6/IFI27-like"/>
</dbReference>
<accession>A0A8E2J4M9</accession>
<proteinExistence type="inferred from homology"/>
<protein>
    <submittedName>
        <fullName evidence="7">Uncharacterized protein</fullName>
    </submittedName>
</protein>
<evidence type="ECO:0000256" key="3">
    <source>
        <dbReference type="ARBA" id="ARBA00022692"/>
    </source>
</evidence>
<evidence type="ECO:0000256" key="2">
    <source>
        <dbReference type="ARBA" id="ARBA00007262"/>
    </source>
</evidence>
<keyword evidence="5 6" id="KW-0472">Membrane</keyword>
<organism evidence="7 8">
    <name type="scientific">Obba rivulosa</name>
    <dbReference type="NCBI Taxonomy" id="1052685"/>
    <lineage>
        <taxon>Eukaryota</taxon>
        <taxon>Fungi</taxon>
        <taxon>Dikarya</taxon>
        <taxon>Basidiomycota</taxon>
        <taxon>Agaricomycotina</taxon>
        <taxon>Agaricomycetes</taxon>
        <taxon>Polyporales</taxon>
        <taxon>Gelatoporiaceae</taxon>
        <taxon>Obba</taxon>
    </lineage>
</organism>
<dbReference type="Gene3D" id="6.10.110.10">
    <property type="match status" value="1"/>
</dbReference>
<feature type="transmembrane region" description="Helical" evidence="6">
    <location>
        <begin position="233"/>
        <end position="255"/>
    </location>
</feature>
<evidence type="ECO:0000256" key="6">
    <source>
        <dbReference type="SAM" id="Phobius"/>
    </source>
</evidence>
<evidence type="ECO:0000313" key="8">
    <source>
        <dbReference type="Proteomes" id="UP000250043"/>
    </source>
</evidence>
<gene>
    <name evidence="7" type="ORF">OBBRIDRAFT_790422</name>
</gene>
<sequence length="261" mass="26075">MPELDIPLRVIVFQHAGVTTQVNRRRCIQPSDTQAPVPPARAPSPVARAANSAFRAVTSWFAPAARALRSAAQAMRSYVASAAEAARPVIRAAAPYVIPAALVFGPLAFRAIGPVVFTRVAVSSASVSATTAVSAATAPPAGVASQGIRLAVRAARVWQSVVPLAQSAAPYAPIMVGMIMGAIIFPSLLAAVGFSAVGPVAGTFAAAWQASIGNVVAGSMFAGLQSLTMGGGAAAVGASAGGGIVATGMAVVEFARSVFGI</sequence>
<keyword evidence="3 6" id="KW-0812">Transmembrane</keyword>
<evidence type="ECO:0000256" key="5">
    <source>
        <dbReference type="ARBA" id="ARBA00023136"/>
    </source>
</evidence>
<evidence type="ECO:0000256" key="4">
    <source>
        <dbReference type="ARBA" id="ARBA00022989"/>
    </source>
</evidence>
<dbReference type="OrthoDB" id="2801923at2759"/>
<feature type="transmembrane region" description="Helical" evidence="6">
    <location>
        <begin position="206"/>
        <end position="227"/>
    </location>
</feature>
<evidence type="ECO:0000313" key="7">
    <source>
        <dbReference type="EMBL" id="OCH93247.1"/>
    </source>
</evidence>